<dbReference type="AlphaFoldDB" id="A0A1E3QCQ6"/>
<sequence>MPVEYRSHTTRLKITDTQGLRLGNSGLKVSVPILGCMSFGCANWVHEQASDWGSWVLNKDDALPIFKKAYDLGITTWDTANMYSNGESERIVAAAIKEYKIPREELIIMTKCYNPVDKTSHKRVEVDVSQKRQFVNQYGLSRAAIFNQVEDSLKRLETDYIDVLQIHRYDKNVEPEEIMGALNDLVRSGKVRYIGASSMWCYEFATLQHVAEKNGWAKFVSMQDHYNLLYREEEREIIPYCKLTGVGLIPWSPLARGHLARPITGNSIRKEAMKSNPGINEQATDPATVEIINRVEMIAKKKGWLMSDVALAWVLANVTSPIVGVNSEERLEQIAGVNGKSLTTEEEKYLEEAYTPRKVMGHH</sequence>
<gene>
    <name evidence="5" type="ORF">LIPSTDRAFT_61079</name>
</gene>
<dbReference type="FunFam" id="3.20.20.100:FF:000004">
    <property type="entry name" value="Oxidoreductase, aldo/keto reductase"/>
    <property type="match status" value="1"/>
</dbReference>
<dbReference type="STRING" id="675824.A0A1E3QCQ6"/>
<evidence type="ECO:0000313" key="6">
    <source>
        <dbReference type="Proteomes" id="UP000094385"/>
    </source>
</evidence>
<proteinExistence type="inferred from homology"/>
<dbReference type="EMBL" id="KV454290">
    <property type="protein sequence ID" value="ODQ75461.1"/>
    <property type="molecule type" value="Genomic_DNA"/>
</dbReference>
<protein>
    <recommendedName>
        <fullName evidence="4">NADP-dependent oxidoreductase domain-containing protein</fullName>
    </recommendedName>
</protein>
<comment type="similarity">
    <text evidence="1">Belongs to the aldo/keto reductase family.</text>
</comment>
<dbReference type="CDD" id="cd19079">
    <property type="entry name" value="AKR_EcYajO-like"/>
    <property type="match status" value="1"/>
</dbReference>
<dbReference type="InterPro" id="IPR023210">
    <property type="entry name" value="NADP_OxRdtase_dom"/>
</dbReference>
<dbReference type="GO" id="GO:0005829">
    <property type="term" value="C:cytosol"/>
    <property type="evidence" value="ECO:0007669"/>
    <property type="project" value="UniProtKB-ARBA"/>
</dbReference>
<evidence type="ECO:0000313" key="5">
    <source>
        <dbReference type="EMBL" id="ODQ75461.1"/>
    </source>
</evidence>
<organism evidence="5 6">
    <name type="scientific">Lipomyces starkeyi NRRL Y-11557</name>
    <dbReference type="NCBI Taxonomy" id="675824"/>
    <lineage>
        <taxon>Eukaryota</taxon>
        <taxon>Fungi</taxon>
        <taxon>Dikarya</taxon>
        <taxon>Ascomycota</taxon>
        <taxon>Saccharomycotina</taxon>
        <taxon>Lipomycetes</taxon>
        <taxon>Lipomycetales</taxon>
        <taxon>Lipomycetaceae</taxon>
        <taxon>Lipomyces</taxon>
    </lineage>
</organism>
<dbReference type="Proteomes" id="UP000094385">
    <property type="component" value="Unassembled WGS sequence"/>
</dbReference>
<dbReference type="SUPFAM" id="SSF51430">
    <property type="entry name" value="NAD(P)-linked oxidoreductase"/>
    <property type="match status" value="1"/>
</dbReference>
<dbReference type="PANTHER" id="PTHR43364:SF9">
    <property type="entry name" value="OXIDOREDUCTASE"/>
    <property type="match status" value="1"/>
</dbReference>
<evidence type="ECO:0000256" key="2">
    <source>
        <dbReference type="ARBA" id="ARBA00022857"/>
    </source>
</evidence>
<reference evidence="5 6" key="1">
    <citation type="journal article" date="2016" name="Proc. Natl. Acad. Sci. U.S.A.">
        <title>Comparative genomics of biotechnologically important yeasts.</title>
        <authorList>
            <person name="Riley R."/>
            <person name="Haridas S."/>
            <person name="Wolfe K.H."/>
            <person name="Lopes M.R."/>
            <person name="Hittinger C.T."/>
            <person name="Goeker M."/>
            <person name="Salamov A.A."/>
            <person name="Wisecaver J.H."/>
            <person name="Long T.M."/>
            <person name="Calvey C.H."/>
            <person name="Aerts A.L."/>
            <person name="Barry K.W."/>
            <person name="Choi C."/>
            <person name="Clum A."/>
            <person name="Coughlan A.Y."/>
            <person name="Deshpande S."/>
            <person name="Douglass A.P."/>
            <person name="Hanson S.J."/>
            <person name="Klenk H.-P."/>
            <person name="LaButti K.M."/>
            <person name="Lapidus A."/>
            <person name="Lindquist E.A."/>
            <person name="Lipzen A.M."/>
            <person name="Meier-Kolthoff J.P."/>
            <person name="Ohm R.A."/>
            <person name="Otillar R.P."/>
            <person name="Pangilinan J.L."/>
            <person name="Peng Y."/>
            <person name="Rokas A."/>
            <person name="Rosa C.A."/>
            <person name="Scheuner C."/>
            <person name="Sibirny A.A."/>
            <person name="Slot J.C."/>
            <person name="Stielow J.B."/>
            <person name="Sun H."/>
            <person name="Kurtzman C.P."/>
            <person name="Blackwell M."/>
            <person name="Grigoriev I.V."/>
            <person name="Jeffries T.W."/>
        </authorList>
    </citation>
    <scope>NUCLEOTIDE SEQUENCE [LARGE SCALE GENOMIC DNA]</scope>
    <source>
        <strain evidence="5 6">NRRL Y-11557</strain>
    </source>
</reference>
<dbReference type="OrthoDB" id="48988at2759"/>
<dbReference type="PANTHER" id="PTHR43364">
    <property type="entry name" value="NADH-SPECIFIC METHYLGLYOXAL REDUCTASE-RELATED"/>
    <property type="match status" value="1"/>
</dbReference>
<keyword evidence="2" id="KW-0521">NADP</keyword>
<keyword evidence="6" id="KW-1185">Reference proteome</keyword>
<evidence type="ECO:0000256" key="3">
    <source>
        <dbReference type="ARBA" id="ARBA00023002"/>
    </source>
</evidence>
<evidence type="ECO:0000256" key="1">
    <source>
        <dbReference type="ARBA" id="ARBA00007905"/>
    </source>
</evidence>
<feature type="domain" description="NADP-dependent oxidoreductase" evidence="4">
    <location>
        <begin position="52"/>
        <end position="354"/>
    </location>
</feature>
<dbReference type="Gene3D" id="3.20.20.100">
    <property type="entry name" value="NADP-dependent oxidoreductase domain"/>
    <property type="match status" value="1"/>
</dbReference>
<dbReference type="GO" id="GO:0016491">
    <property type="term" value="F:oxidoreductase activity"/>
    <property type="evidence" value="ECO:0007669"/>
    <property type="project" value="UniProtKB-KW"/>
</dbReference>
<accession>A0A1E3QCQ6</accession>
<dbReference type="InterPro" id="IPR036812">
    <property type="entry name" value="NAD(P)_OxRdtase_dom_sf"/>
</dbReference>
<evidence type="ECO:0000259" key="4">
    <source>
        <dbReference type="Pfam" id="PF00248"/>
    </source>
</evidence>
<dbReference type="InterPro" id="IPR050523">
    <property type="entry name" value="AKR_Detox_Biosynth"/>
</dbReference>
<dbReference type="Pfam" id="PF00248">
    <property type="entry name" value="Aldo_ket_red"/>
    <property type="match status" value="1"/>
</dbReference>
<keyword evidence="3" id="KW-0560">Oxidoreductase</keyword>
<name>A0A1E3QCQ6_LIPST</name>